<organism evidence="3 4">
    <name type="scientific">Enorma phocaeensis</name>
    <dbReference type="NCBI Taxonomy" id="1871019"/>
    <lineage>
        <taxon>Bacteria</taxon>
        <taxon>Bacillati</taxon>
        <taxon>Actinomycetota</taxon>
        <taxon>Coriobacteriia</taxon>
        <taxon>Coriobacteriales</taxon>
        <taxon>Coriobacteriaceae</taxon>
        <taxon>Enorma</taxon>
    </lineage>
</organism>
<sequence length="433" mass="46114">MLSDHIAQCANSSRPTCEEARAGRDAVRAASIRRRRCVRLAVALAAALLALPLAACSQAATDAGSHAVPSGSGSCVQADYRDTDLGCGWTPEETVALSYARNFTIDRYAGGYQLICVSNGDRFLVVPEGADAPAGLAEDIAVIQQPLDSVYLVSTGMACLLDSIGAIDAVTVSSVTADESPVAALAEALSAGTAAFGGTYSSPDFELVADRRCTLAIENTKINHAPEAKQKLEDLGVVVLTEQSSSEPEVLGRLEWIKLMGALFGREAEAQRRFEAIAERVEDVSSQEALDATVAFFYINDDGAAVTRRSSDYFSQMIELAGGTFMSFDPVDEDAASSSVQSVVDMETFYARAKDADVIIYNTTVDAGVATIDGLVAKNPLLSDFKAVQDGNVYACDEHMYQRMTEMDQIISDIRAALEGTGDSSGFIWKLDR</sequence>
<comment type="similarity">
    <text evidence="1">Belongs to the bacterial solute-binding protein 8 family.</text>
</comment>
<gene>
    <name evidence="3" type="ORF">QUW28_08375</name>
</gene>
<dbReference type="CDD" id="cd00636">
    <property type="entry name" value="TroA-like"/>
    <property type="match status" value="1"/>
</dbReference>
<comment type="caution">
    <text evidence="3">The sequence shown here is derived from an EMBL/GenBank/DDBJ whole genome shotgun (WGS) entry which is preliminary data.</text>
</comment>
<evidence type="ECO:0000313" key="3">
    <source>
        <dbReference type="EMBL" id="MDM8275501.1"/>
    </source>
</evidence>
<dbReference type="InterPro" id="IPR050902">
    <property type="entry name" value="ABC_Transporter_SBP"/>
</dbReference>
<dbReference type="Gene3D" id="3.40.50.1980">
    <property type="entry name" value="Nitrogenase molybdenum iron protein domain"/>
    <property type="match status" value="2"/>
</dbReference>
<evidence type="ECO:0000256" key="1">
    <source>
        <dbReference type="ARBA" id="ARBA00008814"/>
    </source>
</evidence>
<feature type="domain" description="Fe/B12 periplasmic-binding" evidence="2">
    <location>
        <begin position="149"/>
        <end position="425"/>
    </location>
</feature>
<name>A0ABT7VAH7_9ACTN</name>
<accession>A0ABT7VAH7</accession>
<dbReference type="Pfam" id="PF01497">
    <property type="entry name" value="Peripla_BP_2"/>
    <property type="match status" value="1"/>
</dbReference>
<proteinExistence type="inferred from homology"/>
<dbReference type="EMBL" id="JAUDDZ010000012">
    <property type="protein sequence ID" value="MDM8275501.1"/>
    <property type="molecule type" value="Genomic_DNA"/>
</dbReference>
<dbReference type="PANTHER" id="PTHR30535:SF34">
    <property type="entry name" value="MOLYBDATE-BINDING PROTEIN MOLA"/>
    <property type="match status" value="1"/>
</dbReference>
<protein>
    <submittedName>
        <fullName evidence="3">ABC transporter substrate-binding protein</fullName>
    </submittedName>
</protein>
<dbReference type="Proteomes" id="UP001529421">
    <property type="component" value="Unassembled WGS sequence"/>
</dbReference>
<reference evidence="4" key="1">
    <citation type="submission" date="2023-06" db="EMBL/GenBank/DDBJ databases">
        <title>Identification and characterization of horizontal gene transfer across gut microbiota members of farm animals based on homology search.</title>
        <authorList>
            <person name="Zeman M."/>
            <person name="Kubasova T."/>
            <person name="Jahodarova E."/>
            <person name="Nykrynova M."/>
            <person name="Rychlik I."/>
        </authorList>
    </citation>
    <scope>NUCLEOTIDE SEQUENCE [LARGE SCALE GENOMIC DNA]</scope>
    <source>
        <strain evidence="4">154_Feed</strain>
    </source>
</reference>
<dbReference type="SUPFAM" id="SSF53807">
    <property type="entry name" value="Helical backbone' metal receptor"/>
    <property type="match status" value="1"/>
</dbReference>
<reference evidence="3 4" key="2">
    <citation type="submission" date="2023-06" db="EMBL/GenBank/DDBJ databases">
        <authorList>
            <person name="Zeman M."/>
            <person name="Kubasova T."/>
            <person name="Jahodarova E."/>
            <person name="Nykrynova M."/>
            <person name="Rychlik I."/>
        </authorList>
    </citation>
    <scope>NUCLEOTIDE SEQUENCE [LARGE SCALE GENOMIC DNA]</scope>
    <source>
        <strain evidence="3 4">154_Feed</strain>
    </source>
</reference>
<evidence type="ECO:0000259" key="2">
    <source>
        <dbReference type="PROSITE" id="PS50983"/>
    </source>
</evidence>
<dbReference type="PANTHER" id="PTHR30535">
    <property type="entry name" value="VITAMIN B12-BINDING PROTEIN"/>
    <property type="match status" value="1"/>
</dbReference>
<keyword evidence="4" id="KW-1185">Reference proteome</keyword>
<dbReference type="PROSITE" id="PS50983">
    <property type="entry name" value="FE_B12_PBP"/>
    <property type="match status" value="1"/>
</dbReference>
<dbReference type="InterPro" id="IPR002491">
    <property type="entry name" value="ABC_transptr_periplasmic_BD"/>
</dbReference>
<evidence type="ECO:0000313" key="4">
    <source>
        <dbReference type="Proteomes" id="UP001529421"/>
    </source>
</evidence>